<name>E0XUT3_9DELT</name>
<dbReference type="GO" id="GO:0006188">
    <property type="term" value="P:IMP biosynthetic process"/>
    <property type="evidence" value="ECO:0007669"/>
    <property type="project" value="InterPro"/>
</dbReference>
<dbReference type="Gene3D" id="3.60.20.20">
    <property type="entry name" value="Inosine monophosphate cyclohydrolase-like"/>
    <property type="match status" value="1"/>
</dbReference>
<protein>
    <recommendedName>
        <fullName evidence="1">Inosine monophosphate cyclohydrolase-like domain-containing protein</fullName>
    </recommendedName>
</protein>
<dbReference type="AlphaFoldDB" id="E0XUT3"/>
<proteinExistence type="predicted"/>
<evidence type="ECO:0000313" key="2">
    <source>
        <dbReference type="EMBL" id="ADI18174.1"/>
    </source>
</evidence>
<reference evidence="2" key="1">
    <citation type="journal article" date="2011" name="Environ. Microbiol.">
        <title>Time-series analyses of Monterey Bay coastal microbial picoplankton using a 'genome proxy' microarray.</title>
        <authorList>
            <person name="Rich V.I."/>
            <person name="Pham V.D."/>
            <person name="Eppley J."/>
            <person name="Shi Y."/>
            <person name="DeLong E.F."/>
        </authorList>
    </citation>
    <scope>NUCLEOTIDE SEQUENCE</scope>
</reference>
<sequence length="290" mass="33022">MSTDISSRKSRKLLNHWKRKWDAPLLSKFQTICITNNLSFTNIELIKELAARNFSRHISENSYPGRGIVLGRNREDSWIVIYWIMGRSSNSRNRILAHENGILRTEAADLSIVEDPSLIIYNAMRDLDYSIVVSNGKHTDTICKGLEDGESFYTALHSEKHEPDAPNSTPRISGIIQCEEGSMVLSIISKSDFSDEQSVHRFYRYTDIAPGYGYCLTTYMSDGNPLLSFKGDPLLLPLQGNAEQISDFYWQGLNQDNRISLAVRELTQTGEVRQKIINRNQVKSENDQPL</sequence>
<dbReference type="Pfam" id="PF07826">
    <property type="entry name" value="IMP_cyclohyd"/>
    <property type="match status" value="1"/>
</dbReference>
<evidence type="ECO:0000259" key="1">
    <source>
        <dbReference type="Pfam" id="PF07826"/>
    </source>
</evidence>
<dbReference type="EMBL" id="GU474883">
    <property type="protein sequence ID" value="ADI18174.1"/>
    <property type="molecule type" value="Genomic_DNA"/>
</dbReference>
<accession>E0XUT3</accession>
<feature type="domain" description="Inosine monophosphate cyclohydrolase-like" evidence="1">
    <location>
        <begin position="63"/>
        <end position="265"/>
    </location>
</feature>
<dbReference type="GO" id="GO:0003937">
    <property type="term" value="F:IMP cyclohydrolase activity"/>
    <property type="evidence" value="ECO:0007669"/>
    <property type="project" value="InterPro"/>
</dbReference>
<dbReference type="InterPro" id="IPR036795">
    <property type="entry name" value="IMP_cyclohydrolase-like_sf"/>
</dbReference>
<organism evidence="2">
    <name type="scientific">uncultured delta proteobacterium HF0200_39N20</name>
    <dbReference type="NCBI Taxonomy" id="710833"/>
    <lineage>
        <taxon>Bacteria</taxon>
        <taxon>Deltaproteobacteria</taxon>
        <taxon>environmental samples</taxon>
    </lineage>
</organism>
<dbReference type="SUPFAM" id="SSF75569">
    <property type="entry name" value="Archaeal IMP cyclohydrolase PurO"/>
    <property type="match status" value="1"/>
</dbReference>
<dbReference type="InterPro" id="IPR020600">
    <property type="entry name" value="IMP_cyclohydrolase-like"/>
</dbReference>